<organism evidence="1 2">
    <name type="scientific">Babesia microti (strain RI)</name>
    <dbReference type="NCBI Taxonomy" id="1133968"/>
    <lineage>
        <taxon>Eukaryota</taxon>
        <taxon>Sar</taxon>
        <taxon>Alveolata</taxon>
        <taxon>Apicomplexa</taxon>
        <taxon>Aconoidasida</taxon>
        <taxon>Piroplasmida</taxon>
        <taxon>Babesiidae</taxon>
        <taxon>Babesia</taxon>
    </lineage>
</organism>
<keyword evidence="2" id="KW-1185">Reference proteome</keyword>
<sequence>MNAMVPTTNMAALMVKLVNTTNVLFDLLNLHPYAMMLPMDESTGGRNKIKILNRIFSNHKLRIRNKTPNCTSKGCVTSDNASNKRTANECVTDDYAVVDCSGDVSLDQMLKEADNPECKFYHVKSIIDRLDKNITGCLILLAKKHKYKQGIVPFAGGVIEIVDENERSIQAMWASTTLDTQLDALLDAFCIRLCAHAYQMSLPHIKRVKHGSRLVSVYHSVAQTFPSCAYEFIKNSMKMSMHVDRPNFTGQHSDNPTVQCKCTKDASQMELQMTFYGISESRFTTMYQSTYEKIITRHIIQANKPVSPFYLMNQPKDHDDNNNDKFRRKIGRKLRSSLDMEFVEN</sequence>
<evidence type="ECO:0000313" key="1">
    <source>
        <dbReference type="EMBL" id="CCF76074.1"/>
    </source>
</evidence>
<gene>
    <name evidence="1" type="ORF">BmR1_04g09520</name>
</gene>
<dbReference type="KEGG" id="bmic:BmR1_04g09520"/>
<name>I7IA35_BABMR</name>
<dbReference type="AlphaFoldDB" id="I7IA35"/>
<protein>
    <submittedName>
        <fullName evidence="1">Uncharacterized protein</fullName>
    </submittedName>
</protein>
<dbReference type="VEuPathDB" id="PiroplasmaDB:BmR1_04g09520"/>
<proteinExistence type="predicted"/>
<reference evidence="1 2" key="1">
    <citation type="journal article" date="2012" name="Nucleic Acids Res.">
        <title>Sequencing of the smallest Apicomplexan genome from the human pathogen Babesia microti.</title>
        <authorList>
            <person name="Cornillot E."/>
            <person name="Hadj-Kaddour K."/>
            <person name="Dassouli A."/>
            <person name="Noel B."/>
            <person name="Ranwez V."/>
            <person name="Vacherie B."/>
            <person name="Augagneur Y."/>
            <person name="Bres V."/>
            <person name="Duclos A."/>
            <person name="Randazzo S."/>
            <person name="Carcy B."/>
            <person name="Debierre-Grockiego F."/>
            <person name="Delbecq S."/>
            <person name="Moubri-Menage K."/>
            <person name="Shams-Eldin H."/>
            <person name="Usmani-Brown S."/>
            <person name="Bringaud F."/>
            <person name="Wincker P."/>
            <person name="Vivares C.P."/>
            <person name="Schwarz R.T."/>
            <person name="Schetters T.P."/>
            <person name="Krause P.J."/>
            <person name="Gorenflot A."/>
            <person name="Berry V."/>
            <person name="Barbe V."/>
            <person name="Ben Mamoun C."/>
        </authorList>
    </citation>
    <scope>NUCLEOTIDE SEQUENCE [LARGE SCALE GENOMIC DNA]</scope>
    <source>
        <strain evidence="1 2">RI</strain>
    </source>
</reference>
<reference evidence="1 2" key="3">
    <citation type="journal article" date="2016" name="Sci. Rep.">
        <title>Genome-wide diversity and gene expression profiling of Babesia microti isolates identify polymorphic genes that mediate host-pathogen interactions.</title>
        <authorList>
            <person name="Silva J.C."/>
            <person name="Cornillot E."/>
            <person name="McCracken C."/>
            <person name="Usmani-Brown S."/>
            <person name="Dwivedi A."/>
            <person name="Ifeonu O.O."/>
            <person name="Crabtree J."/>
            <person name="Gotia H.T."/>
            <person name="Virji A.Z."/>
            <person name="Reynes C."/>
            <person name="Colinge J."/>
            <person name="Kumar V."/>
            <person name="Lawres L."/>
            <person name="Pazzi J.E."/>
            <person name="Pablo J.V."/>
            <person name="Hung C."/>
            <person name="Brancato J."/>
            <person name="Kumari P."/>
            <person name="Orvis J."/>
            <person name="Tretina K."/>
            <person name="Chibucos M."/>
            <person name="Ott S."/>
            <person name="Sadzewicz L."/>
            <person name="Sengamalay N."/>
            <person name="Shetty A.C."/>
            <person name="Su Q."/>
            <person name="Tallon L."/>
            <person name="Fraser C.M."/>
            <person name="Frutos R."/>
            <person name="Molina D.M."/>
            <person name="Krause P.J."/>
            <person name="Ben Mamoun C."/>
        </authorList>
    </citation>
    <scope>NUCLEOTIDE SEQUENCE [LARGE SCALE GENOMIC DNA]</scope>
    <source>
        <strain evidence="1 2">RI</strain>
    </source>
</reference>
<dbReference type="OrthoDB" id="364758at2759"/>
<dbReference type="EMBL" id="LN871599">
    <property type="protein sequence ID" value="CCF76074.1"/>
    <property type="molecule type" value="Genomic_DNA"/>
</dbReference>
<dbReference type="Proteomes" id="UP000002899">
    <property type="component" value="Chromosome IV"/>
</dbReference>
<dbReference type="GeneID" id="24426529"/>
<evidence type="ECO:0000313" key="2">
    <source>
        <dbReference type="Proteomes" id="UP000002899"/>
    </source>
</evidence>
<reference evidence="1 2" key="2">
    <citation type="journal article" date="2013" name="PLoS ONE">
        <title>Whole genome mapping and re-organization of the nuclear and mitochondrial genomes of Babesia microti isolates.</title>
        <authorList>
            <person name="Cornillot E."/>
            <person name="Dassouli A."/>
            <person name="Garg A."/>
            <person name="Pachikara N."/>
            <person name="Randazzo S."/>
            <person name="Depoix D."/>
            <person name="Carcy B."/>
            <person name="Delbecq S."/>
            <person name="Frutos R."/>
            <person name="Silva J.C."/>
            <person name="Sutton R."/>
            <person name="Krause P.J."/>
            <person name="Mamoun C.B."/>
        </authorList>
    </citation>
    <scope>NUCLEOTIDE SEQUENCE [LARGE SCALE GENOMIC DNA]</scope>
    <source>
        <strain evidence="1 2">RI</strain>
    </source>
</reference>
<accession>I7IA35</accession>
<dbReference type="RefSeq" id="XP_012650482.1">
    <property type="nucleotide sequence ID" value="XM_012795028.1"/>
</dbReference>